<protein>
    <submittedName>
        <fullName evidence="7">E3 ubiquitin-protein ligase TRAF7</fullName>
    </submittedName>
</protein>
<dbReference type="EMBL" id="PGGH01149065">
    <property type="protein sequence ID" value="NIG60035.1"/>
    <property type="molecule type" value="Genomic_DNA"/>
</dbReference>
<keyword evidence="2 4" id="KW-0863">Zinc-finger</keyword>
<reference evidence="7" key="1">
    <citation type="submission" date="2018-05" db="EMBL/GenBank/DDBJ databases">
        <authorList>
            <person name="Pedro S.L.S."/>
            <person name="Freitas R.C."/>
            <person name="Barreto A.S."/>
            <person name="Lima A.O.S."/>
        </authorList>
    </citation>
    <scope>NUCLEOTIDE SEQUENCE</scope>
    <source>
        <strain evidence="7">BP203</strain>
        <tissue evidence="7">Muscle</tissue>
    </source>
</reference>
<evidence type="ECO:0000256" key="5">
    <source>
        <dbReference type="SAM" id="MobiDB-lite"/>
    </source>
</evidence>
<dbReference type="InterPro" id="IPR001841">
    <property type="entry name" value="Znf_RING"/>
</dbReference>
<dbReference type="Gene3D" id="3.30.40.10">
    <property type="entry name" value="Zinc/RING finger domain, C3HC4 (zinc finger)"/>
    <property type="match status" value="1"/>
</dbReference>
<evidence type="ECO:0000313" key="8">
    <source>
        <dbReference type="Proteomes" id="UP001165941"/>
    </source>
</evidence>
<comment type="caution">
    <text evidence="7">The sequence shown here is derived from an EMBL/GenBank/DDBJ whole genome shotgun (WGS) entry which is preliminary data.</text>
</comment>
<evidence type="ECO:0000259" key="6">
    <source>
        <dbReference type="PROSITE" id="PS50089"/>
    </source>
</evidence>
<evidence type="ECO:0000256" key="1">
    <source>
        <dbReference type="ARBA" id="ARBA00022723"/>
    </source>
</evidence>
<dbReference type="SUPFAM" id="SSF57850">
    <property type="entry name" value="RING/U-box"/>
    <property type="match status" value="1"/>
</dbReference>
<evidence type="ECO:0000256" key="2">
    <source>
        <dbReference type="ARBA" id="ARBA00022771"/>
    </source>
</evidence>
<keyword evidence="3" id="KW-0862">Zinc</keyword>
<evidence type="ECO:0000256" key="4">
    <source>
        <dbReference type="PROSITE-ProRule" id="PRU00175"/>
    </source>
</evidence>
<proteinExistence type="predicted"/>
<dbReference type="PANTHER" id="PTHR23327">
    <property type="entry name" value="RING FINGER PROTEIN 127"/>
    <property type="match status" value="1"/>
</dbReference>
<dbReference type="InterPro" id="IPR017907">
    <property type="entry name" value="Znf_RING_CS"/>
</dbReference>
<name>A0ABX0S5R8_PONBL</name>
<evidence type="ECO:0000313" key="7">
    <source>
        <dbReference type="EMBL" id="NIG60035.1"/>
    </source>
</evidence>
<dbReference type="PROSITE" id="PS50089">
    <property type="entry name" value="ZF_RING_2"/>
    <property type="match status" value="1"/>
</dbReference>
<dbReference type="PROSITE" id="PS00518">
    <property type="entry name" value="ZF_RING_1"/>
    <property type="match status" value="1"/>
</dbReference>
<feature type="compositionally biased region" description="Polar residues" evidence="5">
    <location>
        <begin position="40"/>
        <end position="53"/>
    </location>
</feature>
<accession>A0ABX0S5R8</accession>
<keyword evidence="1" id="KW-0479">Metal-binding</keyword>
<organism evidence="7 8">
    <name type="scientific">Pontoporia blainvillei</name>
    <name type="common">Franciscana</name>
    <name type="synonym">Delphinus blainvillei</name>
    <dbReference type="NCBI Taxonomy" id="48723"/>
    <lineage>
        <taxon>Eukaryota</taxon>
        <taxon>Metazoa</taxon>
        <taxon>Chordata</taxon>
        <taxon>Craniata</taxon>
        <taxon>Vertebrata</taxon>
        <taxon>Euteleostomi</taxon>
        <taxon>Mammalia</taxon>
        <taxon>Eutheria</taxon>
        <taxon>Laurasiatheria</taxon>
        <taxon>Artiodactyla</taxon>
        <taxon>Whippomorpha</taxon>
        <taxon>Cetacea</taxon>
        <taxon>Odontoceti</taxon>
        <taxon>Pontoporiidae</taxon>
        <taxon>Pontoporia</taxon>
    </lineage>
</organism>
<feature type="region of interest" description="Disordered" evidence="5">
    <location>
        <begin position="1"/>
        <end position="97"/>
    </location>
</feature>
<sequence>MSSGKSARYNRFSGGPSNLPTPDAATGTRMETTFGPAFSAVTTITKADGTSTYKQHRRTPSSSSSLAYSPRDEEDSMPPISTPRRSDSAISVRSLHSESSMSLRSTFSLPEEEEEPEPLVFAEQPSVKLCCQLCCSVFKDPVITTCGHTFCRRCALKSEKCPVDNAKLTVVVNNIAVAEQIGELFIHCRHGCRAVGGGKPTVFEVDPRGCPFTIKLSARK</sequence>
<evidence type="ECO:0000256" key="3">
    <source>
        <dbReference type="ARBA" id="ARBA00022833"/>
    </source>
</evidence>
<dbReference type="InterPro" id="IPR027370">
    <property type="entry name" value="Znf-RING_euk"/>
</dbReference>
<dbReference type="Pfam" id="PF13445">
    <property type="entry name" value="zf-RING_UBOX"/>
    <property type="match status" value="1"/>
</dbReference>
<gene>
    <name evidence="7" type="ORF">BU61_3691</name>
</gene>
<dbReference type="InterPro" id="IPR013083">
    <property type="entry name" value="Znf_RING/FYVE/PHD"/>
</dbReference>
<keyword evidence="8" id="KW-1185">Reference proteome</keyword>
<dbReference type="Proteomes" id="UP001165941">
    <property type="component" value="Unassembled WGS sequence"/>
</dbReference>
<dbReference type="SMART" id="SM00184">
    <property type="entry name" value="RING"/>
    <property type="match status" value="1"/>
</dbReference>
<feature type="domain" description="RING-type" evidence="6">
    <location>
        <begin position="131"/>
        <end position="165"/>
    </location>
</feature>
<dbReference type="PANTHER" id="PTHR23327:SF42">
    <property type="entry name" value="LON PEPTIDASE N-TERMINAL DOMAIN AND RING FINGER PROTEIN C14F5.10C"/>
    <property type="match status" value="1"/>
</dbReference>